<organism evidence="2 3">
    <name type="scientific">Amanita thiersii Skay4041</name>
    <dbReference type="NCBI Taxonomy" id="703135"/>
    <lineage>
        <taxon>Eukaryota</taxon>
        <taxon>Fungi</taxon>
        <taxon>Dikarya</taxon>
        <taxon>Basidiomycota</taxon>
        <taxon>Agaricomycotina</taxon>
        <taxon>Agaricomycetes</taxon>
        <taxon>Agaricomycetidae</taxon>
        <taxon>Agaricales</taxon>
        <taxon>Pluteineae</taxon>
        <taxon>Amanitaceae</taxon>
        <taxon>Amanita</taxon>
    </lineage>
</organism>
<reference evidence="2 3" key="1">
    <citation type="submission" date="2014-02" db="EMBL/GenBank/DDBJ databases">
        <title>Transposable element dynamics among asymbiotic and ectomycorrhizal Amanita fungi.</title>
        <authorList>
            <consortium name="DOE Joint Genome Institute"/>
            <person name="Hess J."/>
            <person name="Skrede I."/>
            <person name="Wolfe B."/>
            <person name="LaButti K."/>
            <person name="Ohm R.A."/>
            <person name="Grigoriev I.V."/>
            <person name="Pringle A."/>
        </authorList>
    </citation>
    <scope>NUCLEOTIDE SEQUENCE [LARGE SCALE GENOMIC DNA]</scope>
    <source>
        <strain evidence="2 3">SKay4041</strain>
    </source>
</reference>
<feature type="domain" description="DUF4470" evidence="1">
    <location>
        <begin position="16"/>
        <end position="109"/>
    </location>
</feature>
<keyword evidence="3" id="KW-1185">Reference proteome</keyword>
<dbReference type="AlphaFoldDB" id="A0A2A9NIK5"/>
<gene>
    <name evidence="2" type="ORF">AMATHDRAFT_3985</name>
</gene>
<dbReference type="EMBL" id="KZ302004">
    <property type="protein sequence ID" value="PFH50419.1"/>
    <property type="molecule type" value="Genomic_DNA"/>
</dbReference>
<accession>A0A2A9NIK5</accession>
<protein>
    <recommendedName>
        <fullName evidence="1">DUF4470 domain-containing protein</fullName>
    </recommendedName>
</protein>
<dbReference type="Proteomes" id="UP000242287">
    <property type="component" value="Unassembled WGS sequence"/>
</dbReference>
<dbReference type="STRING" id="703135.A0A2A9NIK5"/>
<dbReference type="OrthoDB" id="432970at2759"/>
<evidence type="ECO:0000313" key="3">
    <source>
        <dbReference type="Proteomes" id="UP000242287"/>
    </source>
</evidence>
<evidence type="ECO:0000313" key="2">
    <source>
        <dbReference type="EMBL" id="PFH50419.1"/>
    </source>
</evidence>
<dbReference type="Pfam" id="PF14737">
    <property type="entry name" value="DUF4470"/>
    <property type="match status" value="1"/>
</dbReference>
<name>A0A2A9NIK5_9AGAR</name>
<proteinExistence type="predicted"/>
<dbReference type="InterPro" id="IPR027974">
    <property type="entry name" value="DUF4470"/>
</dbReference>
<sequence length="663" mass="75475">MSHPTLWSPRHFLYAIGNTPAVCFTNGHPPEQPTDILLLGGVAMLGVCCTQYMRIWEPVAARKLDFICCDAEPAVLARNVLLYTLIADLQENDTSVVAKMWNLYYHFFIDSETLDLVVMQSRQLADLSVNLDTWNNSKYAGFLRFCNIHTLSELHRHWVLYGDMQNLPKTDLDTLQKQFCARDPRCQDSVPPISLARAAGPLWFRLERQGAYFKHYWDTGVIFIDREKITASKLMNPTFAYSIVGRGFALHYGSHPFLSFHLARGLAHLKGTGLAPSLHESCFTHFKSWCYSLNKRLKQKSPSITIRFNRSIDTYLYTTQWTSNRIQLDGGDYLGKSPSQAPLQFDVIDTSNPIDHIGFINVLVTAVPLLKRRPSSILHTTPVSYVSNFTTRSTFHEYFPPDGIYERISWKIGSLSDSLTLSAGTSTEYRLNFDAKQLAGFLHGFYSKMFYEEDMVANFANMKLGSPLTTLCKLTLVNYSRFTFAYLLRVIRNRVMTDWYYVIEYFHDLIVRDSSLLLGTNNFQDLFCHLYMLGLHTFYPLSPGINDALAHQNGPFKGWKKIPPVVCVVLVVPRDKFRLFKNGADLPEIGFMSTLVVGTSALSSFYISRCVFGDVRIKYPDRSQPDEPSVTIQEDKDGLRGSSPLVVMFYVPTWLLGQAPHAL</sequence>
<evidence type="ECO:0000259" key="1">
    <source>
        <dbReference type="Pfam" id="PF14737"/>
    </source>
</evidence>